<dbReference type="AlphaFoldDB" id="A0A5P1FJY8"/>
<reference evidence="3" key="1">
    <citation type="journal article" date="2017" name="Nat. Commun.">
        <title>The asparagus genome sheds light on the origin and evolution of a young Y chromosome.</title>
        <authorList>
            <person name="Harkess A."/>
            <person name="Zhou J."/>
            <person name="Xu C."/>
            <person name="Bowers J.E."/>
            <person name="Van der Hulst R."/>
            <person name="Ayyampalayam S."/>
            <person name="Mercati F."/>
            <person name="Riccardi P."/>
            <person name="McKain M.R."/>
            <person name="Kakrana A."/>
            <person name="Tang H."/>
            <person name="Ray J."/>
            <person name="Groenendijk J."/>
            <person name="Arikit S."/>
            <person name="Mathioni S.M."/>
            <person name="Nakano M."/>
            <person name="Shan H."/>
            <person name="Telgmann-Rauber A."/>
            <person name="Kanno A."/>
            <person name="Yue Z."/>
            <person name="Chen H."/>
            <person name="Li W."/>
            <person name="Chen Y."/>
            <person name="Xu X."/>
            <person name="Zhang Y."/>
            <person name="Luo S."/>
            <person name="Chen H."/>
            <person name="Gao J."/>
            <person name="Mao Z."/>
            <person name="Pires J.C."/>
            <person name="Luo M."/>
            <person name="Kudrna D."/>
            <person name="Wing R.A."/>
            <person name="Meyers B.C."/>
            <person name="Yi K."/>
            <person name="Kong H."/>
            <person name="Lavrijsen P."/>
            <person name="Sunseri F."/>
            <person name="Falavigna A."/>
            <person name="Ye Y."/>
            <person name="Leebens-Mack J.H."/>
            <person name="Chen G."/>
        </authorList>
    </citation>
    <scope>NUCLEOTIDE SEQUENCE [LARGE SCALE GENOMIC DNA]</scope>
    <source>
        <strain evidence="3">cv. DH0086</strain>
    </source>
</reference>
<dbReference type="GO" id="GO:0005737">
    <property type="term" value="C:cytoplasm"/>
    <property type="evidence" value="ECO:0007669"/>
    <property type="project" value="TreeGrafter"/>
</dbReference>
<name>A0A5P1FJY8_ASPOF</name>
<protein>
    <recommendedName>
        <fullName evidence="1">F-box domain-containing protein</fullName>
    </recommendedName>
</protein>
<dbReference type="OrthoDB" id="10044893at2759"/>
<dbReference type="Gramene" id="ONK77717">
    <property type="protein sequence ID" value="ONK77717"/>
    <property type="gene ID" value="A4U43_C02F9790"/>
</dbReference>
<dbReference type="SUPFAM" id="SSF81383">
    <property type="entry name" value="F-box domain"/>
    <property type="match status" value="1"/>
</dbReference>
<evidence type="ECO:0000313" key="2">
    <source>
        <dbReference type="EMBL" id="ONK77717.1"/>
    </source>
</evidence>
<dbReference type="Pfam" id="PF12937">
    <property type="entry name" value="F-box-like"/>
    <property type="match status" value="1"/>
</dbReference>
<feature type="domain" description="F-box" evidence="1">
    <location>
        <begin position="122"/>
        <end position="169"/>
    </location>
</feature>
<dbReference type="Proteomes" id="UP000243459">
    <property type="component" value="Chromosome 2"/>
</dbReference>
<dbReference type="OMA" id="MMRGCGC"/>
<dbReference type="InterPro" id="IPR036047">
    <property type="entry name" value="F-box-like_dom_sf"/>
</dbReference>
<gene>
    <name evidence="2" type="ORF">A4U43_C02F9790</name>
</gene>
<dbReference type="Gene3D" id="3.80.10.10">
    <property type="entry name" value="Ribonuclease Inhibitor"/>
    <property type="match status" value="1"/>
</dbReference>
<proteinExistence type="predicted"/>
<keyword evidence="3" id="KW-1185">Reference proteome</keyword>
<dbReference type="PANTHER" id="PTHR13382">
    <property type="entry name" value="MITOCHONDRIAL ATP SYNTHASE COUPLING FACTOR B"/>
    <property type="match status" value="1"/>
</dbReference>
<dbReference type="InterPro" id="IPR050648">
    <property type="entry name" value="F-box_LRR-repeat"/>
</dbReference>
<dbReference type="InterPro" id="IPR032675">
    <property type="entry name" value="LRR_dom_sf"/>
</dbReference>
<sequence>MTLNFSPYSVFPASIRSDDDFGSLVWDKGVENCGSPNFFAYENGGGRDWTDPIDLLPADPFGMELSSNLAAAIVGWFEDLGASSSDCKVYCWNGDYQNPGGWFDDTFEFFVGAEETSTSTSSGSGEDLPHEGLMLSLGYLGVQDLLSVERVCEAFRSAVQNDPLLWRCIHIDSPLSERITDDALLRLTLRSQGSLQCLSLVGCSRITDEGLRKVLESNPMLQKLSISGCLRLTLEGVISNLKAFKSSRVTGIKHLKLGRLFTVSQEQYDELQKLLGGDELNQPKPSNPRFYHRGVSSIACDDSDRALDIELCQGCQKFKLVFDCPSESCRAKGPENCRACDACIGRCVQCGRCVNDCRFVETFFLDYLCSGCWKQAPLS</sequence>
<evidence type="ECO:0000313" key="3">
    <source>
        <dbReference type="Proteomes" id="UP000243459"/>
    </source>
</evidence>
<accession>A0A5P1FJY8</accession>
<dbReference type="InterPro" id="IPR001810">
    <property type="entry name" value="F-box_dom"/>
</dbReference>
<dbReference type="SUPFAM" id="SSF52047">
    <property type="entry name" value="RNI-like"/>
    <property type="match status" value="1"/>
</dbReference>
<dbReference type="EMBL" id="CM007382">
    <property type="protein sequence ID" value="ONK77717.1"/>
    <property type="molecule type" value="Genomic_DNA"/>
</dbReference>
<evidence type="ECO:0000259" key="1">
    <source>
        <dbReference type="PROSITE" id="PS50181"/>
    </source>
</evidence>
<organism evidence="2 3">
    <name type="scientific">Asparagus officinalis</name>
    <name type="common">Garden asparagus</name>
    <dbReference type="NCBI Taxonomy" id="4686"/>
    <lineage>
        <taxon>Eukaryota</taxon>
        <taxon>Viridiplantae</taxon>
        <taxon>Streptophyta</taxon>
        <taxon>Embryophyta</taxon>
        <taxon>Tracheophyta</taxon>
        <taxon>Spermatophyta</taxon>
        <taxon>Magnoliopsida</taxon>
        <taxon>Liliopsida</taxon>
        <taxon>Asparagales</taxon>
        <taxon>Asparagaceae</taxon>
        <taxon>Asparagoideae</taxon>
        <taxon>Asparagus</taxon>
    </lineage>
</organism>
<dbReference type="PROSITE" id="PS50181">
    <property type="entry name" value="FBOX"/>
    <property type="match status" value="1"/>
</dbReference>
<dbReference type="PANTHER" id="PTHR13382:SF22">
    <property type="entry name" value="F-BOX PROTEIN SKIP14"/>
    <property type="match status" value="1"/>
</dbReference>
<dbReference type="Gene3D" id="1.20.1280.50">
    <property type="match status" value="1"/>
</dbReference>